<evidence type="ECO:0000313" key="2">
    <source>
        <dbReference type="EMBL" id="GFR95100.1"/>
    </source>
</evidence>
<protein>
    <submittedName>
        <fullName evidence="2">Uncharacterized protein</fullName>
    </submittedName>
</protein>
<reference evidence="2 3" key="1">
    <citation type="journal article" date="2021" name="Elife">
        <title>Chloroplast acquisition without the gene transfer in kleptoplastic sea slugs, Plakobranchus ocellatus.</title>
        <authorList>
            <person name="Maeda T."/>
            <person name="Takahashi S."/>
            <person name="Yoshida T."/>
            <person name="Shimamura S."/>
            <person name="Takaki Y."/>
            <person name="Nagai Y."/>
            <person name="Toyoda A."/>
            <person name="Suzuki Y."/>
            <person name="Arimoto A."/>
            <person name="Ishii H."/>
            <person name="Satoh N."/>
            <person name="Nishiyama T."/>
            <person name="Hasebe M."/>
            <person name="Maruyama T."/>
            <person name="Minagawa J."/>
            <person name="Obokata J."/>
            <person name="Shigenobu S."/>
        </authorList>
    </citation>
    <scope>NUCLEOTIDE SEQUENCE [LARGE SCALE GENOMIC DNA]</scope>
</reference>
<dbReference type="Proteomes" id="UP000762676">
    <property type="component" value="Unassembled WGS sequence"/>
</dbReference>
<organism evidence="2 3">
    <name type="scientific">Elysia marginata</name>
    <dbReference type="NCBI Taxonomy" id="1093978"/>
    <lineage>
        <taxon>Eukaryota</taxon>
        <taxon>Metazoa</taxon>
        <taxon>Spiralia</taxon>
        <taxon>Lophotrochozoa</taxon>
        <taxon>Mollusca</taxon>
        <taxon>Gastropoda</taxon>
        <taxon>Heterobranchia</taxon>
        <taxon>Euthyneura</taxon>
        <taxon>Panpulmonata</taxon>
        <taxon>Sacoglossa</taxon>
        <taxon>Placobranchoidea</taxon>
        <taxon>Plakobranchidae</taxon>
        <taxon>Elysia</taxon>
    </lineage>
</organism>
<gene>
    <name evidence="2" type="ORF">ElyMa_000935600</name>
</gene>
<dbReference type="AlphaFoldDB" id="A0AAV4HE46"/>
<keyword evidence="1" id="KW-1133">Transmembrane helix</keyword>
<name>A0AAV4HE46_9GAST</name>
<feature type="transmembrane region" description="Helical" evidence="1">
    <location>
        <begin position="53"/>
        <end position="76"/>
    </location>
</feature>
<proteinExistence type="predicted"/>
<dbReference type="EMBL" id="BMAT01001900">
    <property type="protein sequence ID" value="GFR95100.1"/>
    <property type="molecule type" value="Genomic_DNA"/>
</dbReference>
<keyword evidence="3" id="KW-1185">Reference proteome</keyword>
<sequence length="124" mass="13815">MWSEYVVLLSSQSQLSSSPMHIWKSGQQGAHSCSWFNKKEYRRTILHAVDREVFVLAVLTFVYIEDASIWVAFGICKHLRRVGSITACTASFVYSSPSGYLCGYSCASSINVTASLHQTTRHGS</sequence>
<evidence type="ECO:0000256" key="1">
    <source>
        <dbReference type="SAM" id="Phobius"/>
    </source>
</evidence>
<evidence type="ECO:0000313" key="3">
    <source>
        <dbReference type="Proteomes" id="UP000762676"/>
    </source>
</evidence>
<accession>A0AAV4HE46</accession>
<keyword evidence="1" id="KW-0812">Transmembrane</keyword>
<comment type="caution">
    <text evidence="2">The sequence shown here is derived from an EMBL/GenBank/DDBJ whole genome shotgun (WGS) entry which is preliminary data.</text>
</comment>
<keyword evidence="1" id="KW-0472">Membrane</keyword>